<evidence type="ECO:0000256" key="1">
    <source>
        <dbReference type="SAM" id="Phobius"/>
    </source>
</evidence>
<keyword evidence="3" id="KW-1185">Reference proteome</keyword>
<proteinExistence type="predicted"/>
<feature type="transmembrane region" description="Helical" evidence="1">
    <location>
        <begin position="7"/>
        <end position="25"/>
    </location>
</feature>
<keyword evidence="1" id="KW-0472">Membrane</keyword>
<accession>A0A143YXZ6</accession>
<sequence length="96" mass="10686">MTSKIKTNLLLSFAAMVGLVIGYLNPVASQALLSALGMMVGIGMFFLFRISNKKAGFDYTESWVYLLLRMLLFFVIGAALGGMVPYYQMIMETQQK</sequence>
<organism evidence="2 3">
    <name type="scientific">Trichococcus palustris</name>
    <dbReference type="NCBI Taxonomy" id="140314"/>
    <lineage>
        <taxon>Bacteria</taxon>
        <taxon>Bacillati</taxon>
        <taxon>Bacillota</taxon>
        <taxon>Bacilli</taxon>
        <taxon>Lactobacillales</taxon>
        <taxon>Carnobacteriaceae</taxon>
        <taxon>Trichococcus</taxon>
    </lineage>
</organism>
<dbReference type="AlphaFoldDB" id="A0A143YXZ6"/>
<protein>
    <submittedName>
        <fullName evidence="2">Uncharacterized protein</fullName>
    </submittedName>
</protein>
<keyword evidence="1" id="KW-0812">Transmembrane</keyword>
<evidence type="ECO:0000313" key="3">
    <source>
        <dbReference type="Proteomes" id="UP000242754"/>
    </source>
</evidence>
<name>A0A143YXZ6_9LACT</name>
<dbReference type="OrthoDB" id="2166036at2"/>
<keyword evidence="1" id="KW-1133">Transmembrane helix</keyword>
<dbReference type="EMBL" id="FJNE01000010">
    <property type="protein sequence ID" value="CZR01355.1"/>
    <property type="molecule type" value="Genomic_DNA"/>
</dbReference>
<reference evidence="2 3" key="1">
    <citation type="submission" date="2016-02" db="EMBL/GenBank/DDBJ databases">
        <authorList>
            <person name="Wen L."/>
            <person name="He K."/>
            <person name="Yang H."/>
        </authorList>
    </citation>
    <scope>NUCLEOTIDE SEQUENCE [LARGE SCALE GENOMIC DNA]</scope>
    <source>
        <strain evidence="2">Trichococcus palustris</strain>
    </source>
</reference>
<dbReference type="Proteomes" id="UP000242754">
    <property type="component" value="Unassembled WGS sequence"/>
</dbReference>
<feature type="transmembrane region" description="Helical" evidence="1">
    <location>
        <begin position="63"/>
        <end position="87"/>
    </location>
</feature>
<evidence type="ECO:0000313" key="2">
    <source>
        <dbReference type="EMBL" id="CZR01355.1"/>
    </source>
</evidence>
<dbReference type="RefSeq" id="WP_087034142.1">
    <property type="nucleotide sequence ID" value="NZ_FJNE01000010.1"/>
</dbReference>
<feature type="transmembrane region" description="Helical" evidence="1">
    <location>
        <begin position="31"/>
        <end position="51"/>
    </location>
</feature>
<gene>
    <name evidence="2" type="ORF">Tpal_2638</name>
</gene>
<dbReference type="STRING" id="140314.SAMN04488076_11712"/>